<accession>A0AAV8ZXX0</accession>
<evidence type="ECO:0000313" key="2">
    <source>
        <dbReference type="EMBL" id="KAJ8971846.1"/>
    </source>
</evidence>
<protein>
    <recommendedName>
        <fullName evidence="1">PiggyBac transposable element-derived protein domain-containing protein</fullName>
    </recommendedName>
</protein>
<sequence>MSKQGRKDKVNKPLPKLQYNKYMSGVDRQDQMLSYYSAERKTIRWPKKLFMDFIEAMLVNAHYLFNKYSGSKMTLYDFRINVVKKFNATNH</sequence>
<dbReference type="Pfam" id="PF13843">
    <property type="entry name" value="DDE_Tnp_1_7"/>
    <property type="match status" value="1"/>
</dbReference>
<evidence type="ECO:0000313" key="3">
    <source>
        <dbReference type="Proteomes" id="UP001162156"/>
    </source>
</evidence>
<name>A0AAV8ZXX0_9CUCU</name>
<dbReference type="EMBL" id="JANEYF010000152">
    <property type="protein sequence ID" value="KAJ8971846.1"/>
    <property type="molecule type" value="Genomic_DNA"/>
</dbReference>
<dbReference type="PANTHER" id="PTHR46599:SF3">
    <property type="entry name" value="PIGGYBAC TRANSPOSABLE ELEMENT-DERIVED PROTEIN 4"/>
    <property type="match status" value="1"/>
</dbReference>
<dbReference type="PANTHER" id="PTHR46599">
    <property type="entry name" value="PIGGYBAC TRANSPOSABLE ELEMENT-DERIVED PROTEIN 4"/>
    <property type="match status" value="1"/>
</dbReference>
<dbReference type="InterPro" id="IPR029526">
    <property type="entry name" value="PGBD"/>
</dbReference>
<keyword evidence="3" id="KW-1185">Reference proteome</keyword>
<dbReference type="Proteomes" id="UP001162156">
    <property type="component" value="Unassembled WGS sequence"/>
</dbReference>
<feature type="domain" description="PiggyBac transposable element-derived protein" evidence="1">
    <location>
        <begin position="7"/>
        <end position="62"/>
    </location>
</feature>
<evidence type="ECO:0000259" key="1">
    <source>
        <dbReference type="Pfam" id="PF13843"/>
    </source>
</evidence>
<organism evidence="2 3">
    <name type="scientific">Rhamnusium bicolor</name>
    <dbReference type="NCBI Taxonomy" id="1586634"/>
    <lineage>
        <taxon>Eukaryota</taxon>
        <taxon>Metazoa</taxon>
        <taxon>Ecdysozoa</taxon>
        <taxon>Arthropoda</taxon>
        <taxon>Hexapoda</taxon>
        <taxon>Insecta</taxon>
        <taxon>Pterygota</taxon>
        <taxon>Neoptera</taxon>
        <taxon>Endopterygota</taxon>
        <taxon>Coleoptera</taxon>
        <taxon>Polyphaga</taxon>
        <taxon>Cucujiformia</taxon>
        <taxon>Chrysomeloidea</taxon>
        <taxon>Cerambycidae</taxon>
        <taxon>Lepturinae</taxon>
        <taxon>Rhagiini</taxon>
        <taxon>Rhamnusium</taxon>
    </lineage>
</organism>
<dbReference type="AlphaFoldDB" id="A0AAV8ZXX0"/>
<reference evidence="2" key="1">
    <citation type="journal article" date="2023" name="Insect Mol. Biol.">
        <title>Genome sequencing provides insights into the evolution of gene families encoding plant cell wall-degrading enzymes in longhorned beetles.</title>
        <authorList>
            <person name="Shin N.R."/>
            <person name="Okamura Y."/>
            <person name="Kirsch R."/>
            <person name="Pauchet Y."/>
        </authorList>
    </citation>
    <scope>NUCLEOTIDE SEQUENCE</scope>
    <source>
        <strain evidence="2">RBIC_L_NR</strain>
    </source>
</reference>
<gene>
    <name evidence="2" type="ORF">NQ314_000522</name>
</gene>
<proteinExistence type="predicted"/>
<comment type="caution">
    <text evidence="2">The sequence shown here is derived from an EMBL/GenBank/DDBJ whole genome shotgun (WGS) entry which is preliminary data.</text>
</comment>